<organism evidence="2 3">
    <name type="scientific">Paxillus involutus ATCC 200175</name>
    <dbReference type="NCBI Taxonomy" id="664439"/>
    <lineage>
        <taxon>Eukaryota</taxon>
        <taxon>Fungi</taxon>
        <taxon>Dikarya</taxon>
        <taxon>Basidiomycota</taxon>
        <taxon>Agaricomycotina</taxon>
        <taxon>Agaricomycetes</taxon>
        <taxon>Agaricomycetidae</taxon>
        <taxon>Boletales</taxon>
        <taxon>Paxilineae</taxon>
        <taxon>Paxillaceae</taxon>
        <taxon>Paxillus</taxon>
    </lineage>
</organism>
<evidence type="ECO:0000313" key="3">
    <source>
        <dbReference type="Proteomes" id="UP000053647"/>
    </source>
</evidence>
<dbReference type="PRINTS" id="PR01217">
    <property type="entry name" value="PRICHEXTENSN"/>
</dbReference>
<dbReference type="Proteomes" id="UP000053647">
    <property type="component" value="Unassembled WGS sequence"/>
</dbReference>
<feature type="compositionally biased region" description="Pro residues" evidence="1">
    <location>
        <begin position="165"/>
        <end position="176"/>
    </location>
</feature>
<reference evidence="3" key="2">
    <citation type="submission" date="2015-01" db="EMBL/GenBank/DDBJ databases">
        <title>Evolutionary Origins and Diversification of the Mycorrhizal Mutualists.</title>
        <authorList>
            <consortium name="DOE Joint Genome Institute"/>
            <consortium name="Mycorrhizal Genomics Consortium"/>
            <person name="Kohler A."/>
            <person name="Kuo A."/>
            <person name="Nagy L.G."/>
            <person name="Floudas D."/>
            <person name="Copeland A."/>
            <person name="Barry K.W."/>
            <person name="Cichocki N."/>
            <person name="Veneault-Fourrey C."/>
            <person name="LaButti K."/>
            <person name="Lindquist E.A."/>
            <person name="Lipzen A."/>
            <person name="Lundell T."/>
            <person name="Morin E."/>
            <person name="Murat C."/>
            <person name="Riley R."/>
            <person name="Ohm R."/>
            <person name="Sun H."/>
            <person name="Tunlid A."/>
            <person name="Henrissat B."/>
            <person name="Grigoriev I.V."/>
            <person name="Hibbett D.S."/>
            <person name="Martin F."/>
        </authorList>
    </citation>
    <scope>NUCLEOTIDE SEQUENCE [LARGE SCALE GENOMIC DNA]</scope>
    <source>
        <strain evidence="3">ATCC 200175</strain>
    </source>
</reference>
<gene>
    <name evidence="2" type="ORF">PAXINDRAFT_157631</name>
</gene>
<feature type="region of interest" description="Disordered" evidence="1">
    <location>
        <begin position="126"/>
        <end position="238"/>
    </location>
</feature>
<keyword evidence="3" id="KW-1185">Reference proteome</keyword>
<feature type="compositionally biased region" description="Low complexity" evidence="1">
    <location>
        <begin position="220"/>
        <end position="234"/>
    </location>
</feature>
<dbReference type="AlphaFoldDB" id="A0A0C9T461"/>
<evidence type="ECO:0000313" key="2">
    <source>
        <dbReference type="EMBL" id="KIJ10445.1"/>
    </source>
</evidence>
<proteinExistence type="predicted"/>
<accession>A0A0C9T461</accession>
<protein>
    <submittedName>
        <fullName evidence="2">Uncharacterized protein</fullName>
    </submittedName>
</protein>
<dbReference type="HOGENOM" id="CLU_900467_0_0_1"/>
<feature type="compositionally biased region" description="Basic residues" evidence="1">
    <location>
        <begin position="137"/>
        <end position="146"/>
    </location>
</feature>
<name>A0A0C9T461_PAXIN</name>
<evidence type="ECO:0000256" key="1">
    <source>
        <dbReference type="SAM" id="MobiDB-lite"/>
    </source>
</evidence>
<sequence length="309" mass="33187">MVFEYKPSEGKLLHSSPLEALVRHIIKTPSYSEATGNQRAYVTGSGASAKAAAKVYCEKLFNTDLISSGLSDQDDVQNYRHPLQRSRVEHSTSLILPETCLPAPPLPPAPSVNPQGVESLTELLNCQPTSVRDRPRPKPKIIKRRPNAPTEPTQGDPPLIAVPKTTPPKVNPPKMVPPKVASGKKVPPVVPTTTSSTPKAVPPKVTPSKAVHPQKDHPKAITPKTTPTTPQTAPESLHPKAVSADSNLVPAQASSFTSQVLALNKQPRMAHLTWEIASVQLELANDIVREATRTSAQEGPAWDLGGNLQ</sequence>
<dbReference type="EMBL" id="KN819405">
    <property type="protein sequence ID" value="KIJ10445.1"/>
    <property type="molecule type" value="Genomic_DNA"/>
</dbReference>
<reference evidence="2 3" key="1">
    <citation type="submission" date="2014-06" db="EMBL/GenBank/DDBJ databases">
        <authorList>
            <consortium name="DOE Joint Genome Institute"/>
            <person name="Kuo A."/>
            <person name="Kohler A."/>
            <person name="Nagy L.G."/>
            <person name="Floudas D."/>
            <person name="Copeland A."/>
            <person name="Barry K.W."/>
            <person name="Cichocki N."/>
            <person name="Veneault-Fourrey C."/>
            <person name="LaButti K."/>
            <person name="Lindquist E.A."/>
            <person name="Lipzen A."/>
            <person name="Lundell T."/>
            <person name="Morin E."/>
            <person name="Murat C."/>
            <person name="Sun H."/>
            <person name="Tunlid A."/>
            <person name="Henrissat B."/>
            <person name="Grigoriev I.V."/>
            <person name="Hibbett D.S."/>
            <person name="Martin F."/>
            <person name="Nordberg H.P."/>
            <person name="Cantor M.N."/>
            <person name="Hua S.X."/>
        </authorList>
    </citation>
    <scope>NUCLEOTIDE SEQUENCE [LARGE SCALE GENOMIC DNA]</scope>
    <source>
        <strain evidence="2 3">ATCC 200175</strain>
    </source>
</reference>
<feature type="compositionally biased region" description="Low complexity" evidence="1">
    <location>
        <begin position="177"/>
        <end position="199"/>
    </location>
</feature>